<protein>
    <submittedName>
        <fullName evidence="1">Uncharacterized protein</fullName>
    </submittedName>
</protein>
<sequence length="82" mass="9672">MSAILLAKLDRPPSIMQAVVKLASWDLINSALVNVRKKFLDLVTHQFVLYSKEQNIVRQRIEKVSSFDEIIKYRNISHYYDY</sequence>
<gene>
    <name evidence="1" type="ORF">DICVIV_11486</name>
</gene>
<organism evidence="1 2">
    <name type="scientific">Dictyocaulus viviparus</name>
    <name type="common">Bovine lungworm</name>
    <dbReference type="NCBI Taxonomy" id="29172"/>
    <lineage>
        <taxon>Eukaryota</taxon>
        <taxon>Metazoa</taxon>
        <taxon>Ecdysozoa</taxon>
        <taxon>Nematoda</taxon>
        <taxon>Chromadorea</taxon>
        <taxon>Rhabditida</taxon>
        <taxon>Rhabditina</taxon>
        <taxon>Rhabditomorpha</taxon>
        <taxon>Strongyloidea</taxon>
        <taxon>Metastrongylidae</taxon>
        <taxon>Dictyocaulus</taxon>
    </lineage>
</organism>
<evidence type="ECO:0000313" key="2">
    <source>
        <dbReference type="Proteomes" id="UP000053766"/>
    </source>
</evidence>
<dbReference type="OrthoDB" id="10257492at2759"/>
<reference evidence="2" key="2">
    <citation type="journal article" date="2016" name="Sci. Rep.">
        <title>Dictyocaulus viviparus genome, variome and transcriptome elucidate lungworm biology and support future intervention.</title>
        <authorList>
            <person name="McNulty S.N."/>
            <person name="Strube C."/>
            <person name="Rosa B.A."/>
            <person name="Martin J.C."/>
            <person name="Tyagi R."/>
            <person name="Choi Y.J."/>
            <person name="Wang Q."/>
            <person name="Hallsworth Pepin K."/>
            <person name="Zhang X."/>
            <person name="Ozersky P."/>
            <person name="Wilson R.K."/>
            <person name="Sternberg P.W."/>
            <person name="Gasser R.B."/>
            <person name="Mitreva M."/>
        </authorList>
    </citation>
    <scope>NUCLEOTIDE SEQUENCE [LARGE SCALE GENOMIC DNA]</scope>
    <source>
        <strain evidence="2">HannoverDv2000</strain>
    </source>
</reference>
<keyword evidence="2" id="KW-1185">Reference proteome</keyword>
<reference evidence="1 2" key="1">
    <citation type="submission" date="2013-11" db="EMBL/GenBank/DDBJ databases">
        <title>Draft genome of the bovine lungworm Dictyocaulus viviparus.</title>
        <authorList>
            <person name="Mitreva M."/>
        </authorList>
    </citation>
    <scope>NUCLEOTIDE SEQUENCE [LARGE SCALE GENOMIC DNA]</scope>
    <source>
        <strain evidence="1 2">HannoverDv2000</strain>
    </source>
</reference>
<evidence type="ECO:0000313" key="1">
    <source>
        <dbReference type="EMBL" id="KJH42529.1"/>
    </source>
</evidence>
<proteinExistence type="predicted"/>
<dbReference type="AlphaFoldDB" id="A0A0D8XFL7"/>
<accession>A0A0D8XFL7</accession>
<name>A0A0D8XFL7_DICVI</name>
<dbReference type="EMBL" id="KN716655">
    <property type="protein sequence ID" value="KJH42529.1"/>
    <property type="molecule type" value="Genomic_DNA"/>
</dbReference>
<dbReference type="Proteomes" id="UP000053766">
    <property type="component" value="Unassembled WGS sequence"/>
</dbReference>